<comment type="subcellular location">
    <subcellularLocation>
        <location evidence="1">Membrane</location>
        <topology evidence="1">Multi-pass membrane protein</topology>
    </subcellularLocation>
</comment>
<evidence type="ECO:0000256" key="4">
    <source>
        <dbReference type="ARBA" id="ARBA00022989"/>
    </source>
</evidence>
<keyword evidence="5 6" id="KW-0472">Membrane</keyword>
<evidence type="ECO:0000256" key="6">
    <source>
        <dbReference type="SAM" id="Phobius"/>
    </source>
</evidence>
<protein>
    <submittedName>
        <fullName evidence="7">Transmembrane protein 120-like protein</fullName>
    </submittedName>
</protein>
<organism evidence="7 8">
    <name type="scientific">Hypsibius exemplaris</name>
    <name type="common">Freshwater tardigrade</name>
    <dbReference type="NCBI Taxonomy" id="2072580"/>
    <lineage>
        <taxon>Eukaryota</taxon>
        <taxon>Metazoa</taxon>
        <taxon>Ecdysozoa</taxon>
        <taxon>Tardigrada</taxon>
        <taxon>Eutardigrada</taxon>
        <taxon>Parachela</taxon>
        <taxon>Hypsibioidea</taxon>
        <taxon>Hypsibiidae</taxon>
        <taxon>Hypsibius</taxon>
    </lineage>
</organism>
<feature type="transmembrane region" description="Helical" evidence="6">
    <location>
        <begin position="304"/>
        <end position="328"/>
    </location>
</feature>
<comment type="caution">
    <text evidence="7">The sequence shown here is derived from an EMBL/GenBank/DDBJ whole genome shotgun (WGS) entry which is preliminary data.</text>
</comment>
<keyword evidence="4 6" id="KW-1133">Transmembrane helix</keyword>
<dbReference type="EMBL" id="MTYJ01000060">
    <property type="protein sequence ID" value="OQV17512.1"/>
    <property type="molecule type" value="Genomic_DNA"/>
</dbReference>
<evidence type="ECO:0000256" key="5">
    <source>
        <dbReference type="ARBA" id="ARBA00023136"/>
    </source>
</evidence>
<evidence type="ECO:0000256" key="1">
    <source>
        <dbReference type="ARBA" id="ARBA00004141"/>
    </source>
</evidence>
<dbReference type="PANTHER" id="PTHR21433">
    <property type="entry name" value="TRANSMEMBRANE PROTEIN INDUCED BY TUMOR NECROSIS FACTOR ALPHA"/>
    <property type="match status" value="1"/>
</dbReference>
<evidence type="ECO:0000256" key="2">
    <source>
        <dbReference type="ARBA" id="ARBA00009700"/>
    </source>
</evidence>
<evidence type="ECO:0000256" key="3">
    <source>
        <dbReference type="ARBA" id="ARBA00022692"/>
    </source>
</evidence>
<dbReference type="AlphaFoldDB" id="A0A1W0WQP9"/>
<name>A0A1W0WQP9_HYPEX</name>
<accession>A0A1W0WQP9</accession>
<feature type="transmembrane region" description="Helical" evidence="6">
    <location>
        <begin position="266"/>
        <end position="284"/>
    </location>
</feature>
<proteinExistence type="inferred from homology"/>
<dbReference type="Pfam" id="PF07851">
    <property type="entry name" value="TMEM120A-B"/>
    <property type="match status" value="1"/>
</dbReference>
<dbReference type="PANTHER" id="PTHR21433:SF0">
    <property type="entry name" value="TRANSMEMBRANE PROTEIN 120 HOMOLOG"/>
    <property type="match status" value="1"/>
</dbReference>
<evidence type="ECO:0000313" key="7">
    <source>
        <dbReference type="EMBL" id="OQV17512.1"/>
    </source>
</evidence>
<dbReference type="GO" id="GO:0016020">
    <property type="term" value="C:membrane"/>
    <property type="evidence" value="ECO:0007669"/>
    <property type="project" value="UniProtKB-SubCell"/>
</dbReference>
<comment type="similarity">
    <text evidence="2">Belongs to the TMEM120 family.</text>
</comment>
<evidence type="ECO:0000313" key="8">
    <source>
        <dbReference type="Proteomes" id="UP000192578"/>
    </source>
</evidence>
<feature type="transmembrane region" description="Helical" evidence="6">
    <location>
        <begin position="135"/>
        <end position="155"/>
    </location>
</feature>
<keyword evidence="8" id="KW-1185">Reference proteome</keyword>
<dbReference type="Proteomes" id="UP000192578">
    <property type="component" value="Unassembled WGS sequence"/>
</dbReference>
<sequence>MALAVDTTVDAAAADFLALSKEFAKFEEQNKTYVSHLDAVYTSQSKNLKDLSHHKYRLAQISESLKKLKDLSPDEKVILENLKIELAQRKAQLNDIAGTLPAKNNIYLRIVLGNVNVSLLSKAERFKYKDEYERFKLVVTVISTIWSFCNLFLFEHRVMDAAFHFLLVWYYCTLTIREGILRMNGSKIQPWWVAHHYISTFQAGVLVTWPDTVIYHAFRNQFFYFSLYLGLVQMLQYRYQHGQLYKLKALGERSSMELTVEGFHSWMWRGLGFLLPFLFGGYFLQLYNAYTLWNLSKDPRCHEWQVGICAIVFFVLFLGNTVTTLIVVKRKFQQGLRTEAEKVTKYKST</sequence>
<dbReference type="InterPro" id="IPR012926">
    <property type="entry name" value="TMEM120A/B"/>
</dbReference>
<dbReference type="OrthoDB" id="2015098at2759"/>
<reference evidence="8" key="1">
    <citation type="submission" date="2017-01" db="EMBL/GenBank/DDBJ databases">
        <title>Comparative genomics of anhydrobiosis in the tardigrade Hypsibius dujardini.</title>
        <authorList>
            <person name="Yoshida Y."/>
            <person name="Koutsovoulos G."/>
            <person name="Laetsch D."/>
            <person name="Stevens L."/>
            <person name="Kumar S."/>
            <person name="Horikawa D."/>
            <person name="Ishino K."/>
            <person name="Komine S."/>
            <person name="Tomita M."/>
            <person name="Blaxter M."/>
            <person name="Arakawa K."/>
        </authorList>
    </citation>
    <scope>NUCLEOTIDE SEQUENCE [LARGE SCALE GENOMIC DNA]</scope>
    <source>
        <strain evidence="8">Z151</strain>
    </source>
</reference>
<gene>
    <name evidence="7" type="ORF">BV898_08445</name>
</gene>
<keyword evidence="3 6" id="KW-0812">Transmembrane</keyword>
<feature type="transmembrane region" description="Helical" evidence="6">
    <location>
        <begin position="161"/>
        <end position="180"/>
    </location>
</feature>